<reference evidence="1 2" key="2">
    <citation type="submission" date="2017-12" db="EMBL/GenBank/DDBJ databases">
        <title>Revising the taxonomy of the Acinetobacter lwoffii group: the description of Acinetobacter pseudolwoffii sp. nov. and emended description of Acinetobacter lwoffii.</title>
        <authorList>
            <person name="Nemec A."/>
        </authorList>
    </citation>
    <scope>NUCLEOTIDE SEQUENCE [LARGE SCALE GENOMIC DNA]</scope>
    <source>
        <strain evidence="1 2">ANC 5347</strain>
    </source>
</reference>
<evidence type="ECO:0000313" key="1">
    <source>
        <dbReference type="EMBL" id="PJI33579.1"/>
    </source>
</evidence>
<reference evidence="1 2" key="1">
    <citation type="submission" date="2017-11" db="EMBL/GenBank/DDBJ databases">
        <authorList>
            <person name="Han C.G."/>
        </authorList>
    </citation>
    <scope>NUCLEOTIDE SEQUENCE [LARGE SCALE GENOMIC DNA]</scope>
    <source>
        <strain evidence="1 2">ANC 5347</strain>
    </source>
</reference>
<protein>
    <submittedName>
        <fullName evidence="1">Uncharacterized protein</fullName>
    </submittedName>
</protein>
<dbReference type="EMBL" id="PGOZ01000002">
    <property type="protein sequence ID" value="PJI33579.1"/>
    <property type="molecule type" value="Genomic_DNA"/>
</dbReference>
<dbReference type="Proteomes" id="UP000242351">
    <property type="component" value="Unassembled WGS sequence"/>
</dbReference>
<accession>A0A2H9UPE2</accession>
<comment type="caution">
    <text evidence="1">The sequence shown here is derived from an EMBL/GenBank/DDBJ whole genome shotgun (WGS) entry which is preliminary data.</text>
</comment>
<dbReference type="RefSeq" id="WP_100357299.1">
    <property type="nucleotide sequence ID" value="NZ_PGOZ01000002.1"/>
</dbReference>
<sequence>MNKFIVIGALLVPSLTFAQEWKPSVVHDLNGEIPAVEISSESGDSKLKVYKKKIGIPALKVAPTERAVFEFSTNSLDQIEARKQVIYKATQGRVFNLTPSSSIGGLTNKVETVAFHGQSSPQCGIVGNMINSESLTVRYITTGDKNVDVKFKLPADHTALYNILKLDSTKDCKVISE</sequence>
<organism evidence="1 2">
    <name type="scientific">Acinetobacter pseudolwoffii</name>
    <dbReference type="NCBI Taxonomy" id="2053287"/>
    <lineage>
        <taxon>Bacteria</taxon>
        <taxon>Pseudomonadati</taxon>
        <taxon>Pseudomonadota</taxon>
        <taxon>Gammaproteobacteria</taxon>
        <taxon>Moraxellales</taxon>
        <taxon>Moraxellaceae</taxon>
        <taxon>Acinetobacter</taxon>
    </lineage>
</organism>
<evidence type="ECO:0000313" key="2">
    <source>
        <dbReference type="Proteomes" id="UP000242351"/>
    </source>
</evidence>
<dbReference type="AlphaFoldDB" id="A0A2H9UPE2"/>
<name>A0A2H9UPE2_9GAMM</name>
<gene>
    <name evidence="1" type="ORF">CU320_04070</name>
</gene>
<proteinExistence type="predicted"/>